<keyword evidence="3" id="KW-1185">Reference proteome</keyword>
<dbReference type="PROSITE" id="PS51257">
    <property type="entry name" value="PROKAR_LIPOPROTEIN"/>
    <property type="match status" value="1"/>
</dbReference>
<keyword evidence="1" id="KW-0732">Signal</keyword>
<reference evidence="2 3" key="1">
    <citation type="journal article" date="2013" name="Genome Announc.">
        <title>Draft Genome Sequence of an Alphaproteobacterium, Caenispirillum salinarum AK4(T), Isolated from a Solar Saltern.</title>
        <authorList>
            <person name="Khatri I."/>
            <person name="Singh A."/>
            <person name="Korpole S."/>
            <person name="Pinnaka A.K."/>
            <person name="Subramanian S."/>
        </authorList>
    </citation>
    <scope>NUCLEOTIDE SEQUENCE [LARGE SCALE GENOMIC DNA]</scope>
    <source>
        <strain evidence="2 3">AK4</strain>
    </source>
</reference>
<evidence type="ECO:0000313" key="2">
    <source>
        <dbReference type="EMBL" id="EKV28133.1"/>
    </source>
</evidence>
<dbReference type="EMBL" id="ANHY01000017">
    <property type="protein sequence ID" value="EKV28133.1"/>
    <property type="molecule type" value="Genomic_DNA"/>
</dbReference>
<evidence type="ECO:0000313" key="3">
    <source>
        <dbReference type="Proteomes" id="UP000009881"/>
    </source>
</evidence>
<gene>
    <name evidence="2" type="ORF">C882_1134</name>
</gene>
<dbReference type="RefSeq" id="WP_009541790.1">
    <property type="nucleotide sequence ID" value="NZ_ANHY01000017.1"/>
</dbReference>
<feature type="chain" id="PRO_5003930000" description="Lipoprotein" evidence="1">
    <location>
        <begin position="20"/>
        <end position="250"/>
    </location>
</feature>
<dbReference type="STRING" id="1238182.C882_1134"/>
<name>K9HCA1_9PROT</name>
<protein>
    <recommendedName>
        <fullName evidence="4">Lipoprotein</fullName>
    </recommendedName>
</protein>
<evidence type="ECO:0000256" key="1">
    <source>
        <dbReference type="SAM" id="SignalP"/>
    </source>
</evidence>
<accession>K9HCA1</accession>
<proteinExistence type="predicted"/>
<evidence type="ECO:0008006" key="4">
    <source>
        <dbReference type="Google" id="ProtNLM"/>
    </source>
</evidence>
<feature type="signal peptide" evidence="1">
    <location>
        <begin position="1"/>
        <end position="19"/>
    </location>
</feature>
<sequence length="250" mass="27832">MRRIWIVLAAAATALGLSACQTTSEKQTFPVAMVEREGGRLLSAQDLEAAFSPGSRYLFAPQFGSGHFAELRNDGTATVTYRTGGSTKGETHVGTGRVEIEGNQLCYHFADLARTCGEVYAYQRPEIPDFTHYMLVTGGAVDKNIYPVDAEPLNVAAFVGEKWMGDYISPAYGHTGVRFDAVDETSADVAQHYRKRWFREFASIRMNNVIHSRYGNDTTHTYIIKPDHAYFVRRSKRSGPHGAWAVLERP</sequence>
<dbReference type="Proteomes" id="UP000009881">
    <property type="component" value="Unassembled WGS sequence"/>
</dbReference>
<organism evidence="2 3">
    <name type="scientific">Caenispirillum salinarum AK4</name>
    <dbReference type="NCBI Taxonomy" id="1238182"/>
    <lineage>
        <taxon>Bacteria</taxon>
        <taxon>Pseudomonadati</taxon>
        <taxon>Pseudomonadota</taxon>
        <taxon>Alphaproteobacteria</taxon>
        <taxon>Rhodospirillales</taxon>
        <taxon>Novispirillaceae</taxon>
        <taxon>Caenispirillum</taxon>
    </lineage>
</organism>
<dbReference type="AlphaFoldDB" id="K9HCA1"/>
<comment type="caution">
    <text evidence="2">The sequence shown here is derived from an EMBL/GenBank/DDBJ whole genome shotgun (WGS) entry which is preliminary data.</text>
</comment>